<accession>A0A158CSL4</accession>
<keyword evidence="2" id="KW-1185">Reference proteome</keyword>
<gene>
    <name evidence="1" type="ORF">AWB78_04325</name>
</gene>
<organism evidence="1 2">
    <name type="scientific">Caballeronia calidae</name>
    <dbReference type="NCBI Taxonomy" id="1777139"/>
    <lineage>
        <taxon>Bacteria</taxon>
        <taxon>Pseudomonadati</taxon>
        <taxon>Pseudomonadota</taxon>
        <taxon>Betaproteobacteria</taxon>
        <taxon>Burkholderiales</taxon>
        <taxon>Burkholderiaceae</taxon>
        <taxon>Caballeronia</taxon>
    </lineage>
</organism>
<protein>
    <submittedName>
        <fullName evidence="1">Uncharacterized protein</fullName>
    </submittedName>
</protein>
<evidence type="ECO:0000313" key="2">
    <source>
        <dbReference type="Proteomes" id="UP000071859"/>
    </source>
</evidence>
<evidence type="ECO:0000313" key="1">
    <source>
        <dbReference type="EMBL" id="SAK85319.1"/>
    </source>
</evidence>
<dbReference type="Proteomes" id="UP000071859">
    <property type="component" value="Unassembled WGS sequence"/>
</dbReference>
<name>A0A158CSL4_9BURK</name>
<reference evidence="1" key="1">
    <citation type="submission" date="2016-01" db="EMBL/GenBank/DDBJ databases">
        <authorList>
            <person name="Peeters C."/>
        </authorList>
    </citation>
    <scope>NUCLEOTIDE SEQUENCE</scope>
    <source>
        <strain evidence="1">LMG 29321</strain>
    </source>
</reference>
<dbReference type="AlphaFoldDB" id="A0A158CSL4"/>
<comment type="caution">
    <text evidence="1">The sequence shown here is derived from an EMBL/GenBank/DDBJ whole genome shotgun (WGS) entry which is preliminary data.</text>
</comment>
<dbReference type="EMBL" id="FCOX02000023">
    <property type="protein sequence ID" value="SAK85319.1"/>
    <property type="molecule type" value="Genomic_DNA"/>
</dbReference>
<proteinExistence type="predicted"/>
<sequence length="93" mass="10737">MPSQVRLNFARVEAREIFIDLLENHLTRLLAQTLAKHAEKFRLYGKSQSLIPVMKPSLFDVIGDGLCEFFAFLLAQRRPTRGDIDEVFDFPQV</sequence>